<name>A0A2V4WXG7_9FLAO</name>
<accession>A0A2V4WXG7</accession>
<feature type="transmembrane region" description="Helical" evidence="1">
    <location>
        <begin position="76"/>
        <end position="94"/>
    </location>
</feature>
<dbReference type="AlphaFoldDB" id="A0A2V4WXG7"/>
<dbReference type="PANTHER" id="PTHR37422">
    <property type="entry name" value="TEICHURONIC ACID BIOSYNTHESIS PROTEIN TUAE"/>
    <property type="match status" value="1"/>
</dbReference>
<sequence>MTPCLLNLTDTMNKIIVFICFYFPLFSSCLQLQGIVSKFISPNIAQLFAYGNLTLIIIGVVLFKDKVETLSKTNKLWFVFYFMYYSFAILATGINGVRSSIIATLVPLIYFIGFFFLLSNKEQFRLFFKVITVSFVISSFLTIILFKINFSLGGSGQFATFDLDRAGGVYGDANNAALANIIAFILFHKLYYPSKPIYRLIKMLILAIIFYSLFLTFSTTGLFVFTIILFLTNYKFFTGIRLILFGVVIVLFYMGVFALKSQTKDLNLSDAQIYKIDNIINVLTLNLDKVDSSGRDDLLINVLYYLYESPFIGNGVDFAVSMKGHNTYVGIWVDAGVFTFLFFVFMLCYYLAKTFTLNMQIRYFALSLLIALYIFMISLQTVINQPYLVVLFIFVGYIIDYRKSNDGQLDFLYRK</sequence>
<evidence type="ECO:0000313" key="2">
    <source>
        <dbReference type="EMBL" id="PYE81702.1"/>
    </source>
</evidence>
<feature type="transmembrane region" description="Helical" evidence="1">
    <location>
        <begin position="363"/>
        <end position="379"/>
    </location>
</feature>
<feature type="transmembrane region" description="Helical" evidence="1">
    <location>
        <begin position="298"/>
        <end position="316"/>
    </location>
</feature>
<dbReference type="Proteomes" id="UP000248054">
    <property type="component" value="Unassembled WGS sequence"/>
</dbReference>
<evidence type="ECO:0000313" key="3">
    <source>
        <dbReference type="Proteomes" id="UP000248054"/>
    </source>
</evidence>
<organism evidence="2 3">
    <name type="scientific">Winogradskyella epiphytica</name>
    <dbReference type="NCBI Taxonomy" id="262005"/>
    <lineage>
        <taxon>Bacteria</taxon>
        <taxon>Pseudomonadati</taxon>
        <taxon>Bacteroidota</taxon>
        <taxon>Flavobacteriia</taxon>
        <taxon>Flavobacteriales</taxon>
        <taxon>Flavobacteriaceae</taxon>
        <taxon>Winogradskyella</taxon>
    </lineage>
</organism>
<feature type="transmembrane region" description="Helical" evidence="1">
    <location>
        <begin position="236"/>
        <end position="259"/>
    </location>
</feature>
<proteinExistence type="predicted"/>
<keyword evidence="1" id="KW-0472">Membrane</keyword>
<dbReference type="EMBL" id="QJTD01000002">
    <property type="protein sequence ID" value="PYE81702.1"/>
    <property type="molecule type" value="Genomic_DNA"/>
</dbReference>
<feature type="transmembrane region" description="Helical" evidence="1">
    <location>
        <begin position="100"/>
        <end position="119"/>
    </location>
</feature>
<feature type="transmembrane region" description="Helical" evidence="1">
    <location>
        <begin position="47"/>
        <end position="64"/>
    </location>
</feature>
<comment type="caution">
    <text evidence="2">The sequence shown here is derived from an EMBL/GenBank/DDBJ whole genome shotgun (WGS) entry which is preliminary data.</text>
</comment>
<gene>
    <name evidence="2" type="ORF">DFQ11_102276</name>
</gene>
<feature type="transmembrane region" description="Helical" evidence="1">
    <location>
        <begin position="385"/>
        <end position="401"/>
    </location>
</feature>
<dbReference type="InterPro" id="IPR051533">
    <property type="entry name" value="WaaL-like"/>
</dbReference>
<feature type="transmembrane region" description="Helical" evidence="1">
    <location>
        <begin position="15"/>
        <end position="35"/>
    </location>
</feature>
<reference evidence="2 3" key="1">
    <citation type="submission" date="2018-06" db="EMBL/GenBank/DDBJ databases">
        <title>Genomic Encyclopedia of Type Strains, Phase III (KMG-III): the genomes of soil and plant-associated and newly described type strains.</title>
        <authorList>
            <person name="Whitman W."/>
        </authorList>
    </citation>
    <scope>NUCLEOTIDE SEQUENCE [LARGE SCALE GENOMIC DNA]</scope>
    <source>
        <strain evidence="2 3">CECT 7945</strain>
    </source>
</reference>
<keyword evidence="1" id="KW-1133">Transmembrane helix</keyword>
<keyword evidence="1" id="KW-0812">Transmembrane</keyword>
<protein>
    <recommendedName>
        <fullName evidence="4">O-antigen ligase-like membrane protein</fullName>
    </recommendedName>
</protein>
<evidence type="ECO:0008006" key="4">
    <source>
        <dbReference type="Google" id="ProtNLM"/>
    </source>
</evidence>
<keyword evidence="3" id="KW-1185">Reference proteome</keyword>
<dbReference type="PANTHER" id="PTHR37422:SF13">
    <property type="entry name" value="LIPOPOLYSACCHARIDE BIOSYNTHESIS PROTEIN PA4999-RELATED"/>
    <property type="match status" value="1"/>
</dbReference>
<evidence type="ECO:0000256" key="1">
    <source>
        <dbReference type="SAM" id="Phobius"/>
    </source>
</evidence>
<feature type="transmembrane region" description="Helical" evidence="1">
    <location>
        <begin position="204"/>
        <end position="230"/>
    </location>
</feature>
<feature type="transmembrane region" description="Helical" evidence="1">
    <location>
        <begin position="173"/>
        <end position="192"/>
    </location>
</feature>
<feature type="transmembrane region" description="Helical" evidence="1">
    <location>
        <begin position="126"/>
        <end position="146"/>
    </location>
</feature>
<feature type="transmembrane region" description="Helical" evidence="1">
    <location>
        <begin position="328"/>
        <end position="351"/>
    </location>
</feature>